<accession>A0ABS7GM98</accession>
<dbReference type="PANTHER" id="PTHR21310">
    <property type="entry name" value="AMINOGLYCOSIDE PHOSPHOTRANSFERASE-RELATED-RELATED"/>
    <property type="match status" value="1"/>
</dbReference>
<dbReference type="Gene3D" id="3.90.1200.10">
    <property type="match status" value="1"/>
</dbReference>
<protein>
    <submittedName>
        <fullName evidence="2">Aminoglycoside phosphotransferase family protein</fullName>
    </submittedName>
</protein>
<evidence type="ECO:0000313" key="3">
    <source>
        <dbReference type="Proteomes" id="UP000717752"/>
    </source>
</evidence>
<dbReference type="InterPro" id="IPR011009">
    <property type="entry name" value="Kinase-like_dom_sf"/>
</dbReference>
<dbReference type="EMBL" id="JAEUAK010000001">
    <property type="protein sequence ID" value="MBW9050927.1"/>
    <property type="molecule type" value="Genomic_DNA"/>
</dbReference>
<evidence type="ECO:0000259" key="1">
    <source>
        <dbReference type="Pfam" id="PF01636"/>
    </source>
</evidence>
<proteinExistence type="predicted"/>
<comment type="caution">
    <text evidence="2">The sequence shown here is derived from an EMBL/GenBank/DDBJ whole genome shotgun (WGS) entry which is preliminary data.</text>
</comment>
<feature type="domain" description="Aminoglycoside phosphotransferase" evidence="1">
    <location>
        <begin position="37"/>
        <end position="272"/>
    </location>
</feature>
<dbReference type="InterPro" id="IPR002575">
    <property type="entry name" value="Aminoglycoside_PTrfase"/>
</dbReference>
<keyword evidence="3" id="KW-1185">Reference proteome</keyword>
<dbReference type="PANTHER" id="PTHR21310:SF15">
    <property type="entry name" value="AMINOGLYCOSIDE PHOSPHOTRANSFERASE DOMAIN-CONTAINING PROTEIN"/>
    <property type="match status" value="1"/>
</dbReference>
<gene>
    <name evidence="2" type="ORF">JNB85_00720</name>
</gene>
<dbReference type="SUPFAM" id="SSF56112">
    <property type="entry name" value="Protein kinase-like (PK-like)"/>
    <property type="match status" value="1"/>
</dbReference>
<dbReference type="InterPro" id="IPR051678">
    <property type="entry name" value="AGP_Transferase"/>
</dbReference>
<reference evidence="2 3" key="1">
    <citation type="journal article" date="2021" name="MBio">
        <title>Poor Competitiveness of Bradyrhizobium in Pigeon Pea Root Colonization in Indian Soils.</title>
        <authorList>
            <person name="Chalasani D."/>
            <person name="Basu A."/>
            <person name="Pullabhotla S.V.S.R.N."/>
            <person name="Jorrin B."/>
            <person name="Neal A.L."/>
            <person name="Poole P.S."/>
            <person name="Podile A.R."/>
            <person name="Tkacz A."/>
        </authorList>
    </citation>
    <scope>NUCLEOTIDE SEQUENCE [LARGE SCALE GENOMIC DNA]</scope>
    <source>
        <strain evidence="2 3">HU56</strain>
    </source>
</reference>
<dbReference type="RefSeq" id="WP_220332477.1">
    <property type="nucleotide sequence ID" value="NZ_JAEUAK010000001.1"/>
</dbReference>
<evidence type="ECO:0000313" key="2">
    <source>
        <dbReference type="EMBL" id="MBW9050927.1"/>
    </source>
</evidence>
<name>A0ABS7GM98_9HYPH</name>
<dbReference type="Proteomes" id="UP000717752">
    <property type="component" value="Unassembled WGS sequence"/>
</dbReference>
<dbReference type="Pfam" id="PF01636">
    <property type="entry name" value="APH"/>
    <property type="match status" value="1"/>
</dbReference>
<sequence length="324" mass="36056">MAPERRTTLELDGETVRQIVQNLDPGFVAGGFARLHGGSTEVYRIDLAGADHEPLVLKIYPDEPEWGPAKEKLVAGWFTELTPLAPSWLEIDESRSLLPLRYALLPLLPGRSLRDWMAAPDIEQAYRQMGELLRGIHAMPMPAYGYVLGHGIDRPISTNADYMTSAFEDVFRRFRDLGGDTDLGRRLQQQAEGNFGLLLQSSNAVLCHDDFHQGNVLALRGNTGKLQLSGLIDFGNARAADRLFDLAKALFCSAHEDPRSYKPILEGYGPVDHIDIERTLWFYTLFHRLSMWCWLTKLGMDPAAESGPGGLIRNLHAMVKGSGA</sequence>
<organism evidence="2 3">
    <name type="scientific">Rhizobium mesosinicum</name>
    <dbReference type="NCBI Taxonomy" id="335017"/>
    <lineage>
        <taxon>Bacteria</taxon>
        <taxon>Pseudomonadati</taxon>
        <taxon>Pseudomonadota</taxon>
        <taxon>Alphaproteobacteria</taxon>
        <taxon>Hyphomicrobiales</taxon>
        <taxon>Rhizobiaceae</taxon>
        <taxon>Rhizobium/Agrobacterium group</taxon>
        <taxon>Rhizobium</taxon>
    </lineage>
</organism>